<reference evidence="1 2" key="1">
    <citation type="submission" date="2018-06" db="EMBL/GenBank/DDBJ databases">
        <title>Halonotius sp. F13-13 a new haloarchaeeon isolated from a solar saltern from Isla Cristina, Huelva, Spain.</title>
        <authorList>
            <person name="Duran-Viseras A."/>
            <person name="Sanchez-Porro C."/>
            <person name="Ventosa A."/>
        </authorList>
    </citation>
    <scope>NUCLEOTIDE SEQUENCE [LARGE SCALE GENOMIC DNA]</scope>
    <source>
        <strain evidence="1 2">F13-13</strain>
    </source>
</reference>
<protein>
    <submittedName>
        <fullName evidence="1">Universal stress protein</fullName>
    </submittedName>
</protein>
<dbReference type="InterPro" id="IPR014729">
    <property type="entry name" value="Rossmann-like_a/b/a_fold"/>
</dbReference>
<organism evidence="1 2">
    <name type="scientific">Halonotius aquaticus</name>
    <dbReference type="NCBI Taxonomy" id="2216978"/>
    <lineage>
        <taxon>Archaea</taxon>
        <taxon>Methanobacteriati</taxon>
        <taxon>Methanobacteriota</taxon>
        <taxon>Stenosarchaea group</taxon>
        <taxon>Halobacteria</taxon>
        <taxon>Halobacteriales</taxon>
        <taxon>Haloferacaceae</taxon>
        <taxon>Halonotius</taxon>
    </lineage>
</organism>
<dbReference type="Gene3D" id="3.40.50.620">
    <property type="entry name" value="HUPs"/>
    <property type="match status" value="1"/>
</dbReference>
<proteinExistence type="predicted"/>
<dbReference type="SUPFAM" id="SSF52402">
    <property type="entry name" value="Adenine nucleotide alpha hydrolases-like"/>
    <property type="match status" value="1"/>
</dbReference>
<name>A0A3A6Q407_9EURY</name>
<accession>A0A3A6Q407</accession>
<keyword evidence="2" id="KW-1185">Reference proteome</keyword>
<dbReference type="AlphaFoldDB" id="A0A3A6Q407"/>
<sequence length="131" mass="14580">MTTTLVSVRYPLTADSYRTIQRGRELTDDGGSLIVLHISLLQNGERATRSELQAAVEDELGEIGAHYIVRQGYVLEEAIIDEAARQNADRVLVGKTKRGRFRRWVGQLLGLYPDLEAALTENLGTRLEVVA</sequence>
<dbReference type="EMBL" id="QKNY01000018">
    <property type="protein sequence ID" value="RJX41975.1"/>
    <property type="molecule type" value="Genomic_DNA"/>
</dbReference>
<dbReference type="OrthoDB" id="336129at2157"/>
<gene>
    <name evidence="1" type="ORF">DM826_09960</name>
</gene>
<evidence type="ECO:0000313" key="1">
    <source>
        <dbReference type="EMBL" id="RJX41975.1"/>
    </source>
</evidence>
<comment type="caution">
    <text evidence="1">The sequence shown here is derived from an EMBL/GenBank/DDBJ whole genome shotgun (WGS) entry which is preliminary data.</text>
</comment>
<dbReference type="Proteomes" id="UP000276588">
    <property type="component" value="Unassembled WGS sequence"/>
</dbReference>
<dbReference type="RefSeq" id="WP_120103245.1">
    <property type="nucleotide sequence ID" value="NZ_QKNY01000018.1"/>
</dbReference>
<evidence type="ECO:0000313" key="2">
    <source>
        <dbReference type="Proteomes" id="UP000276588"/>
    </source>
</evidence>